<evidence type="ECO:0000313" key="2">
    <source>
        <dbReference type="Proteomes" id="UP000069015"/>
    </source>
</evidence>
<dbReference type="InterPro" id="IPR006521">
    <property type="entry name" value="Tail_protein_I"/>
</dbReference>
<gene>
    <name evidence="1" type="ORF">AT705_17715</name>
</gene>
<dbReference type="KEGG" id="prr:AT705_17715"/>
<dbReference type="AlphaFoldDB" id="A0A0U3HNX6"/>
<protein>
    <recommendedName>
        <fullName evidence="3">Phage tail protein I</fullName>
    </recommendedName>
</protein>
<dbReference type="RefSeq" id="WP_058797590.1">
    <property type="nucleotide sequence ID" value="NZ_CP013611.1"/>
</dbReference>
<dbReference type="Pfam" id="PF09684">
    <property type="entry name" value="Tail_P2_I"/>
    <property type="match status" value="1"/>
</dbReference>
<accession>A0A0U3HNX6</accession>
<organism evidence="1 2">
    <name type="scientific">Pseudoalteromonas rubra</name>
    <dbReference type="NCBI Taxonomy" id="43658"/>
    <lineage>
        <taxon>Bacteria</taxon>
        <taxon>Pseudomonadati</taxon>
        <taxon>Pseudomonadota</taxon>
        <taxon>Gammaproteobacteria</taxon>
        <taxon>Alteromonadales</taxon>
        <taxon>Pseudoalteromonadaceae</taxon>
        <taxon>Pseudoalteromonas</taxon>
    </lineage>
</organism>
<reference evidence="1 2" key="1">
    <citation type="submission" date="2015-12" db="EMBL/GenBank/DDBJ databases">
        <title>Complete genome sequence of Pseudoalteromonas rubra SCSIO 6842, harboring a conjugative plasmid.</title>
        <authorList>
            <person name="Li B."/>
            <person name="Wang X."/>
        </authorList>
    </citation>
    <scope>NUCLEOTIDE SEQUENCE [LARGE SCALE GENOMIC DNA]</scope>
    <source>
        <strain evidence="1 2">SCSIO 6842</strain>
    </source>
</reference>
<dbReference type="Proteomes" id="UP000069015">
    <property type="component" value="Chromosome 1"/>
</dbReference>
<sequence length="304" mass="33891">MTASTDLLPLGASELERSLSAATHHAERGVAPELVAKLWDPQTCPESLLPWLAWALSVDEWDENWPSEAKRALIARSVPIHKHKGTVGSVKRALSALGLELEFFEWFEDTDDVYLAPYLSKEPHTFVFIAWANALPYTSRAVKLDQNLYDAIHRVTNQTKPQKAHFDFLVGMKMASAAAVGAIVHPITHKRLYGAVEPCIGDKAKQRDSQVSLSVAASLSDKRYQVLRHRAGVDKLRHRISQCSLRQAFCMTRRPVQVVRFRGLSDQRIPDEFINSVSCAAAVMHISRRRVSAVRCYGTLGAPA</sequence>
<evidence type="ECO:0008006" key="3">
    <source>
        <dbReference type="Google" id="ProtNLM"/>
    </source>
</evidence>
<name>A0A0U3HNX6_9GAMM</name>
<dbReference type="EMBL" id="CP013611">
    <property type="protein sequence ID" value="ALU44613.1"/>
    <property type="molecule type" value="Genomic_DNA"/>
</dbReference>
<proteinExistence type="predicted"/>
<dbReference type="NCBIfam" id="TIGR01634">
    <property type="entry name" value="tail_P2_I"/>
    <property type="match status" value="1"/>
</dbReference>
<evidence type="ECO:0000313" key="1">
    <source>
        <dbReference type="EMBL" id="ALU44613.1"/>
    </source>
</evidence>